<protein>
    <submittedName>
        <fullName evidence="1">Uncharacterized protein</fullName>
    </submittedName>
</protein>
<dbReference type="EMBL" id="QGNW01000013">
    <property type="protein sequence ID" value="RVX17700.1"/>
    <property type="molecule type" value="Genomic_DNA"/>
</dbReference>
<comment type="caution">
    <text evidence="1">The sequence shown here is derived from an EMBL/GenBank/DDBJ whole genome shotgun (WGS) entry which is preliminary data.</text>
</comment>
<dbReference type="AlphaFoldDB" id="A0A438K917"/>
<gene>
    <name evidence="1" type="ORF">CK203_003909</name>
</gene>
<dbReference type="Proteomes" id="UP000288805">
    <property type="component" value="Unassembled WGS sequence"/>
</dbReference>
<organism evidence="1 2">
    <name type="scientific">Vitis vinifera</name>
    <name type="common">Grape</name>
    <dbReference type="NCBI Taxonomy" id="29760"/>
    <lineage>
        <taxon>Eukaryota</taxon>
        <taxon>Viridiplantae</taxon>
        <taxon>Streptophyta</taxon>
        <taxon>Embryophyta</taxon>
        <taxon>Tracheophyta</taxon>
        <taxon>Spermatophyta</taxon>
        <taxon>Magnoliopsida</taxon>
        <taxon>eudicotyledons</taxon>
        <taxon>Gunneridae</taxon>
        <taxon>Pentapetalae</taxon>
        <taxon>rosids</taxon>
        <taxon>Vitales</taxon>
        <taxon>Vitaceae</taxon>
        <taxon>Viteae</taxon>
        <taxon>Vitis</taxon>
    </lineage>
</organism>
<accession>A0A438K917</accession>
<sequence length="103" mass="11434">MNHRRAHCTTFFIFQVDCLKVDGVLQKRNLVYCASTSYARTVFIKGNGFLCCIRTSQDVAATRQPSPLSSTISVKGCTHSHQVAPTHVTLISIIIHIFGGHHH</sequence>
<evidence type="ECO:0000313" key="1">
    <source>
        <dbReference type="EMBL" id="RVX17700.1"/>
    </source>
</evidence>
<reference evidence="1 2" key="1">
    <citation type="journal article" date="2018" name="PLoS Genet.">
        <title>Population sequencing reveals clonal diversity and ancestral inbreeding in the grapevine cultivar Chardonnay.</title>
        <authorList>
            <person name="Roach M.J."/>
            <person name="Johnson D.L."/>
            <person name="Bohlmann J."/>
            <person name="van Vuuren H.J."/>
            <person name="Jones S.J."/>
            <person name="Pretorius I.S."/>
            <person name="Schmidt S.A."/>
            <person name="Borneman A.R."/>
        </authorList>
    </citation>
    <scope>NUCLEOTIDE SEQUENCE [LARGE SCALE GENOMIC DNA]</scope>
    <source>
        <strain evidence="2">cv. Chardonnay</strain>
        <tissue evidence="1">Leaf</tissue>
    </source>
</reference>
<proteinExistence type="predicted"/>
<evidence type="ECO:0000313" key="2">
    <source>
        <dbReference type="Proteomes" id="UP000288805"/>
    </source>
</evidence>
<name>A0A438K917_VITVI</name>